<dbReference type="AlphaFoldDB" id="A0A8J5KVI9"/>
<proteinExistence type="inferred from homology"/>
<comment type="caution">
    <text evidence="10">The sequence shown here is derived from an EMBL/GenBank/DDBJ whole genome shotgun (WGS) entry which is preliminary data.</text>
</comment>
<keyword evidence="9" id="KW-0472">Membrane</keyword>
<evidence type="ECO:0000256" key="5">
    <source>
        <dbReference type="ARBA" id="ARBA00022723"/>
    </source>
</evidence>
<evidence type="ECO:0008006" key="12">
    <source>
        <dbReference type="Google" id="ProtNLM"/>
    </source>
</evidence>
<gene>
    <name evidence="10" type="ORF">ZIOFF_045720</name>
</gene>
<evidence type="ECO:0000256" key="6">
    <source>
        <dbReference type="ARBA" id="ARBA00023002"/>
    </source>
</evidence>
<dbReference type="GO" id="GO:0020037">
    <property type="term" value="F:heme binding"/>
    <property type="evidence" value="ECO:0007669"/>
    <property type="project" value="InterPro"/>
</dbReference>
<evidence type="ECO:0000256" key="1">
    <source>
        <dbReference type="ARBA" id="ARBA00001971"/>
    </source>
</evidence>
<evidence type="ECO:0000313" key="11">
    <source>
        <dbReference type="Proteomes" id="UP000734854"/>
    </source>
</evidence>
<keyword evidence="5" id="KW-0479">Metal-binding</keyword>
<dbReference type="InterPro" id="IPR036396">
    <property type="entry name" value="Cyt_P450_sf"/>
</dbReference>
<keyword evidence="6" id="KW-0560">Oxidoreductase</keyword>
<dbReference type="GO" id="GO:0005506">
    <property type="term" value="F:iron ion binding"/>
    <property type="evidence" value="ECO:0007669"/>
    <property type="project" value="InterPro"/>
</dbReference>
<comment type="subcellular location">
    <subcellularLocation>
        <location evidence="2">Membrane</location>
    </subcellularLocation>
</comment>
<accession>A0A8J5KVI9</accession>
<dbReference type="Pfam" id="PF06376">
    <property type="entry name" value="AGP"/>
    <property type="match status" value="1"/>
</dbReference>
<dbReference type="GO" id="GO:0016705">
    <property type="term" value="F:oxidoreductase activity, acting on paired donors, with incorporation or reduction of molecular oxygen"/>
    <property type="evidence" value="ECO:0007669"/>
    <property type="project" value="InterPro"/>
</dbReference>
<feature type="transmembrane region" description="Helical" evidence="9">
    <location>
        <begin position="21"/>
        <end position="38"/>
    </location>
</feature>
<reference evidence="10 11" key="1">
    <citation type="submission" date="2020-08" db="EMBL/GenBank/DDBJ databases">
        <title>Plant Genome Project.</title>
        <authorList>
            <person name="Zhang R.-G."/>
        </authorList>
    </citation>
    <scope>NUCLEOTIDE SEQUENCE [LARGE SCALE GENOMIC DNA]</scope>
    <source>
        <tissue evidence="10">Rhizome</tissue>
    </source>
</reference>
<evidence type="ECO:0000256" key="4">
    <source>
        <dbReference type="ARBA" id="ARBA00022617"/>
    </source>
</evidence>
<dbReference type="GO" id="GO:0016020">
    <property type="term" value="C:membrane"/>
    <property type="evidence" value="ECO:0007669"/>
    <property type="project" value="UniProtKB-SubCell"/>
</dbReference>
<dbReference type="Gene3D" id="1.10.630.10">
    <property type="entry name" value="Cytochrome P450"/>
    <property type="match status" value="1"/>
</dbReference>
<sequence>MMTATNEAGVATSDGKMIDQGIAYLLMMVALLTTLWGMERTLLTTLWGMEWTLAELVKHSRCYKPFPEELQRVLAEEPETETSMPPLLYLQAVVKEMLSMHSPIPLLVPQMNLDAAKFGWYEIPKQTKVIVNAW</sequence>
<dbReference type="Pfam" id="PF00067">
    <property type="entry name" value="p450"/>
    <property type="match status" value="1"/>
</dbReference>
<keyword evidence="8" id="KW-0503">Monooxygenase</keyword>
<evidence type="ECO:0000256" key="2">
    <source>
        <dbReference type="ARBA" id="ARBA00004370"/>
    </source>
</evidence>
<dbReference type="GO" id="GO:0004497">
    <property type="term" value="F:monooxygenase activity"/>
    <property type="evidence" value="ECO:0007669"/>
    <property type="project" value="UniProtKB-KW"/>
</dbReference>
<keyword evidence="9" id="KW-1133">Transmembrane helix</keyword>
<dbReference type="PANTHER" id="PTHR47948:SF3">
    <property type="entry name" value="OS02G0467000 PROTEIN"/>
    <property type="match status" value="1"/>
</dbReference>
<keyword evidence="9" id="KW-0812">Transmembrane</keyword>
<evidence type="ECO:0000313" key="10">
    <source>
        <dbReference type="EMBL" id="KAG6497814.1"/>
    </source>
</evidence>
<dbReference type="InterPro" id="IPR009424">
    <property type="entry name" value="AGP16/20/22/41"/>
</dbReference>
<evidence type="ECO:0000256" key="7">
    <source>
        <dbReference type="ARBA" id="ARBA00023004"/>
    </source>
</evidence>
<comment type="cofactor">
    <cofactor evidence="1">
        <name>heme</name>
        <dbReference type="ChEBI" id="CHEBI:30413"/>
    </cofactor>
</comment>
<organism evidence="10 11">
    <name type="scientific">Zingiber officinale</name>
    <name type="common">Ginger</name>
    <name type="synonym">Amomum zingiber</name>
    <dbReference type="NCBI Taxonomy" id="94328"/>
    <lineage>
        <taxon>Eukaryota</taxon>
        <taxon>Viridiplantae</taxon>
        <taxon>Streptophyta</taxon>
        <taxon>Embryophyta</taxon>
        <taxon>Tracheophyta</taxon>
        <taxon>Spermatophyta</taxon>
        <taxon>Magnoliopsida</taxon>
        <taxon>Liliopsida</taxon>
        <taxon>Zingiberales</taxon>
        <taxon>Zingiberaceae</taxon>
        <taxon>Zingiber</taxon>
    </lineage>
</organism>
<keyword evidence="4" id="KW-0349">Heme</keyword>
<keyword evidence="7" id="KW-0408">Iron</keyword>
<comment type="similarity">
    <text evidence="3">Belongs to the cytochrome P450 family.</text>
</comment>
<dbReference type="Proteomes" id="UP000734854">
    <property type="component" value="Unassembled WGS sequence"/>
</dbReference>
<evidence type="ECO:0000256" key="8">
    <source>
        <dbReference type="ARBA" id="ARBA00023033"/>
    </source>
</evidence>
<name>A0A8J5KVI9_ZINOF</name>
<evidence type="ECO:0000256" key="9">
    <source>
        <dbReference type="SAM" id="Phobius"/>
    </source>
</evidence>
<dbReference type="PRINTS" id="PR00463">
    <property type="entry name" value="EP450I"/>
</dbReference>
<dbReference type="SUPFAM" id="SSF48264">
    <property type="entry name" value="Cytochrome P450"/>
    <property type="match status" value="1"/>
</dbReference>
<dbReference type="InterPro" id="IPR002401">
    <property type="entry name" value="Cyt_P450_E_grp-I"/>
</dbReference>
<dbReference type="InterPro" id="IPR001128">
    <property type="entry name" value="Cyt_P450"/>
</dbReference>
<dbReference type="EMBL" id="JACMSC010000012">
    <property type="protein sequence ID" value="KAG6497814.1"/>
    <property type="molecule type" value="Genomic_DNA"/>
</dbReference>
<evidence type="ECO:0000256" key="3">
    <source>
        <dbReference type="ARBA" id="ARBA00010617"/>
    </source>
</evidence>
<dbReference type="PANTHER" id="PTHR47948">
    <property type="entry name" value="TRANS-CINNAMATE 4-MONOOXYGENASE"/>
    <property type="match status" value="1"/>
</dbReference>
<keyword evidence="11" id="KW-1185">Reference proteome</keyword>
<protein>
    <recommendedName>
        <fullName evidence="12">Cytochrome P450</fullName>
    </recommendedName>
</protein>